<accession>A0A850Q2G4</accession>
<gene>
    <name evidence="3" type="ORF">HJ526_07980</name>
    <name evidence="2" type="ORF">HJ536_10680</name>
</gene>
<dbReference type="AlphaFoldDB" id="A0A850Q2G4"/>
<dbReference type="Proteomes" id="UP000523601">
    <property type="component" value="Unassembled WGS sequence"/>
</dbReference>
<proteinExistence type="predicted"/>
<keyword evidence="1" id="KW-0472">Membrane</keyword>
<keyword evidence="1" id="KW-1133">Transmembrane helix</keyword>
<dbReference type="EMBL" id="JABCJE010000004">
    <property type="protein sequence ID" value="NVO23817.1"/>
    <property type="molecule type" value="Genomic_DNA"/>
</dbReference>
<dbReference type="Proteomes" id="UP000592216">
    <property type="component" value="Unassembled WGS sequence"/>
</dbReference>
<evidence type="ECO:0000313" key="3">
    <source>
        <dbReference type="EMBL" id="NVO27351.1"/>
    </source>
</evidence>
<keyword evidence="1" id="KW-0812">Transmembrane</keyword>
<protein>
    <submittedName>
        <fullName evidence="2">Uncharacterized protein</fullName>
    </submittedName>
</protein>
<organism evidence="2 5">
    <name type="scientific">Donghicola mangrovi</name>
    <dbReference type="NCBI Taxonomy" id="2729614"/>
    <lineage>
        <taxon>Bacteria</taxon>
        <taxon>Pseudomonadati</taxon>
        <taxon>Pseudomonadota</taxon>
        <taxon>Alphaproteobacteria</taxon>
        <taxon>Rhodobacterales</taxon>
        <taxon>Roseobacteraceae</taxon>
        <taxon>Donghicola</taxon>
    </lineage>
</organism>
<comment type="caution">
    <text evidence="2">The sequence shown here is derived from an EMBL/GenBank/DDBJ whole genome shotgun (WGS) entry which is preliminary data.</text>
</comment>
<feature type="transmembrane region" description="Helical" evidence="1">
    <location>
        <begin position="25"/>
        <end position="43"/>
    </location>
</feature>
<evidence type="ECO:0000313" key="4">
    <source>
        <dbReference type="Proteomes" id="UP000523601"/>
    </source>
</evidence>
<name>A0A850Q2G4_9RHOB</name>
<evidence type="ECO:0000313" key="5">
    <source>
        <dbReference type="Proteomes" id="UP000592216"/>
    </source>
</evidence>
<dbReference type="EMBL" id="JABCJD010000003">
    <property type="protein sequence ID" value="NVO27351.1"/>
    <property type="molecule type" value="Genomic_DNA"/>
</dbReference>
<keyword evidence="4" id="KW-1185">Reference proteome</keyword>
<evidence type="ECO:0000313" key="2">
    <source>
        <dbReference type="EMBL" id="NVO23817.1"/>
    </source>
</evidence>
<sequence>MRLILSVPVIGWIAKDLLHGDKDNIWYLLVAILSLWAAAVMTWGVPALYLPAVCFVPVMFVILLFITRG</sequence>
<reference evidence="4 5" key="1">
    <citation type="submission" date="2020-04" db="EMBL/GenBank/DDBJ databases">
        <title>Donghicola sp., a member of the Rhodobacteraceae family isolated from mangrove forest in Thailand.</title>
        <authorList>
            <person name="Charoenyingcharoen P."/>
            <person name="Yukphan P."/>
        </authorList>
    </citation>
    <scope>NUCLEOTIDE SEQUENCE [LARGE SCALE GENOMIC DNA]</scope>
    <source>
        <strain evidence="2 5">B5-SW-15</strain>
        <strain evidence="3 4">C2-DW-16</strain>
    </source>
</reference>
<evidence type="ECO:0000256" key="1">
    <source>
        <dbReference type="SAM" id="Phobius"/>
    </source>
</evidence>
<feature type="transmembrane region" description="Helical" evidence="1">
    <location>
        <begin position="49"/>
        <end position="67"/>
    </location>
</feature>